<feature type="region of interest" description="Disordered" evidence="1">
    <location>
        <begin position="293"/>
        <end position="379"/>
    </location>
</feature>
<dbReference type="OrthoDB" id="9801841at2"/>
<dbReference type="EC" id="3.1.3.16" evidence="3"/>
<comment type="caution">
    <text evidence="3">The sequence shown here is derived from an EMBL/GenBank/DDBJ whole genome shotgun (WGS) entry which is preliminary data.</text>
</comment>
<dbReference type="SUPFAM" id="SSF81606">
    <property type="entry name" value="PP2C-like"/>
    <property type="match status" value="1"/>
</dbReference>
<dbReference type="InterPro" id="IPR036457">
    <property type="entry name" value="PPM-type-like_dom_sf"/>
</dbReference>
<dbReference type="CDD" id="cd00143">
    <property type="entry name" value="PP2Cc"/>
    <property type="match status" value="1"/>
</dbReference>
<dbReference type="PROSITE" id="PS51746">
    <property type="entry name" value="PPM_2"/>
    <property type="match status" value="1"/>
</dbReference>
<dbReference type="EMBL" id="SJPZ01000004">
    <property type="protein sequence ID" value="TWU59675.1"/>
    <property type="molecule type" value="Genomic_DNA"/>
</dbReference>
<dbReference type="SMART" id="SM00332">
    <property type="entry name" value="PP2Cc"/>
    <property type="match status" value="1"/>
</dbReference>
<dbReference type="Proteomes" id="UP000316476">
    <property type="component" value="Unassembled WGS sequence"/>
</dbReference>
<dbReference type="InterPro" id="IPR015655">
    <property type="entry name" value="PP2C"/>
</dbReference>
<keyword evidence="3" id="KW-0378">Hydrolase</keyword>
<dbReference type="SMART" id="SM00331">
    <property type="entry name" value="PP2C_SIG"/>
    <property type="match status" value="1"/>
</dbReference>
<evidence type="ECO:0000256" key="1">
    <source>
        <dbReference type="SAM" id="MobiDB-lite"/>
    </source>
</evidence>
<gene>
    <name evidence="3" type="primary">stp</name>
    <name evidence="3" type="ORF">V7x_54490</name>
</gene>
<evidence type="ECO:0000313" key="4">
    <source>
        <dbReference type="Proteomes" id="UP000316476"/>
    </source>
</evidence>
<reference evidence="3 4" key="1">
    <citation type="submission" date="2019-02" db="EMBL/GenBank/DDBJ databases">
        <title>Deep-cultivation of Planctomycetes and their phenomic and genomic characterization uncovers novel biology.</title>
        <authorList>
            <person name="Wiegand S."/>
            <person name="Jogler M."/>
            <person name="Boedeker C."/>
            <person name="Pinto D."/>
            <person name="Vollmers J."/>
            <person name="Rivas-Marin E."/>
            <person name="Kohn T."/>
            <person name="Peeters S.H."/>
            <person name="Heuer A."/>
            <person name="Rast P."/>
            <person name="Oberbeckmann S."/>
            <person name="Bunk B."/>
            <person name="Jeske O."/>
            <person name="Meyerdierks A."/>
            <person name="Storesund J.E."/>
            <person name="Kallscheuer N."/>
            <person name="Luecker S."/>
            <person name="Lage O.M."/>
            <person name="Pohl T."/>
            <person name="Merkel B.J."/>
            <person name="Hornburger P."/>
            <person name="Mueller R.-W."/>
            <person name="Bruemmer F."/>
            <person name="Labrenz M."/>
            <person name="Spormann A.M."/>
            <person name="Op Den Camp H."/>
            <person name="Overmann J."/>
            <person name="Amann R."/>
            <person name="Jetten M.S.M."/>
            <person name="Mascher T."/>
            <person name="Medema M.H."/>
            <person name="Devos D.P."/>
            <person name="Kaster A.-K."/>
            <person name="Ovreas L."/>
            <person name="Rohde M."/>
            <person name="Galperin M.Y."/>
            <person name="Jogler C."/>
        </authorList>
    </citation>
    <scope>NUCLEOTIDE SEQUENCE [LARGE SCALE GENOMIC DNA]</scope>
    <source>
        <strain evidence="3 4">V7</strain>
    </source>
</reference>
<protein>
    <submittedName>
        <fullName evidence="3">Serine/threonine phosphatase stp</fullName>
        <ecNumber evidence="3">3.1.3.16</ecNumber>
    </submittedName>
</protein>
<dbReference type="PANTHER" id="PTHR13832">
    <property type="entry name" value="PROTEIN PHOSPHATASE 2C"/>
    <property type="match status" value="1"/>
</dbReference>
<dbReference type="Pfam" id="PF13672">
    <property type="entry name" value="PP2C_2"/>
    <property type="match status" value="1"/>
</dbReference>
<dbReference type="RefSeq" id="WP_146416471.1">
    <property type="nucleotide sequence ID" value="NZ_SJPZ01000004.1"/>
</dbReference>
<sequence>MRSDESAIRLAKTHAYGMTDVGRKRRVNQDQFLIAQLNKSMLVTSTSLPLNHRSRLYGGIQGLLFLVADGMGGHAAGEKASSLAIDNLITQLLNSVHWFFQIDHDCEEDFIEDLKELLKNTHRRILSESAVNAEQQGMGTTLTMAHVVWPRLYVVHAGDSRCYLIRGGECQQLTTDHTLARKLVESGGLKPEDEATSRWSNVLWNVLGGQNEDGDLIAEVRRATLEPGDTILLCSDGLYRYLDEATLASVVSGSDDLPAICQDLINRANDAGGEDNITVVLARPCRSQLGCSESAMQSSAGSGETNTNDSDPSKLSDTDPLIQPGQFAEDASRDGQPAPGPESADSANPRGGDFLPGDVGPVIRDTRGNDDGIEDTLPG</sequence>
<feature type="domain" description="PPM-type phosphatase" evidence="2">
    <location>
        <begin position="15"/>
        <end position="284"/>
    </location>
</feature>
<feature type="compositionally biased region" description="Polar residues" evidence="1">
    <location>
        <begin position="293"/>
        <end position="310"/>
    </location>
</feature>
<dbReference type="Gene3D" id="3.60.40.10">
    <property type="entry name" value="PPM-type phosphatase domain"/>
    <property type="match status" value="1"/>
</dbReference>
<proteinExistence type="predicted"/>
<evidence type="ECO:0000313" key="3">
    <source>
        <dbReference type="EMBL" id="TWU59675.1"/>
    </source>
</evidence>
<dbReference type="InterPro" id="IPR001932">
    <property type="entry name" value="PPM-type_phosphatase-like_dom"/>
</dbReference>
<accession>A0A5C6FGJ9</accession>
<dbReference type="AlphaFoldDB" id="A0A5C6FGJ9"/>
<evidence type="ECO:0000259" key="2">
    <source>
        <dbReference type="PROSITE" id="PS51746"/>
    </source>
</evidence>
<organism evidence="3 4">
    <name type="scientific">Crateriforma conspicua</name>
    <dbReference type="NCBI Taxonomy" id="2527996"/>
    <lineage>
        <taxon>Bacteria</taxon>
        <taxon>Pseudomonadati</taxon>
        <taxon>Planctomycetota</taxon>
        <taxon>Planctomycetia</taxon>
        <taxon>Planctomycetales</taxon>
        <taxon>Planctomycetaceae</taxon>
        <taxon>Crateriforma</taxon>
    </lineage>
</organism>
<dbReference type="GO" id="GO:0004722">
    <property type="term" value="F:protein serine/threonine phosphatase activity"/>
    <property type="evidence" value="ECO:0007669"/>
    <property type="project" value="UniProtKB-EC"/>
</dbReference>
<name>A0A5C6FGJ9_9PLAN</name>
<dbReference type="PANTHER" id="PTHR13832:SF860">
    <property type="entry name" value="PROTEIN PHOSPHATASE PHPP"/>
    <property type="match status" value="1"/>
</dbReference>